<dbReference type="InterPro" id="IPR014746">
    <property type="entry name" value="Gln_synth/guanido_kin_cat_dom"/>
</dbReference>
<dbReference type="NCBIfam" id="TIGR02050">
    <property type="entry name" value="gshA_cyan_rel"/>
    <property type="match status" value="1"/>
</dbReference>
<evidence type="ECO:0000313" key="6">
    <source>
        <dbReference type="Proteomes" id="UP001155241"/>
    </source>
</evidence>
<dbReference type="Proteomes" id="UP001155241">
    <property type="component" value="Unassembled WGS sequence"/>
</dbReference>
<evidence type="ECO:0000313" key="5">
    <source>
        <dbReference type="EMBL" id="MCO6042305.1"/>
    </source>
</evidence>
<dbReference type="AlphaFoldDB" id="A0A9X2F4Z6"/>
<dbReference type="Pfam" id="PF04107">
    <property type="entry name" value="GCS2"/>
    <property type="match status" value="1"/>
</dbReference>
<keyword evidence="1 4" id="KW-0436">Ligase</keyword>
<reference evidence="5" key="1">
    <citation type="submission" date="2022-06" db="EMBL/GenBank/DDBJ databases">
        <title>Aeoliella straminimaris, a novel planctomycete from sediments.</title>
        <authorList>
            <person name="Vitorino I.R."/>
            <person name="Lage O.M."/>
        </authorList>
    </citation>
    <scope>NUCLEOTIDE SEQUENCE</scope>
    <source>
        <strain evidence="5">ICT_H6.2</strain>
    </source>
</reference>
<accession>A0A9X2F4Z6</accession>
<dbReference type="GO" id="GO:0004357">
    <property type="term" value="F:glutamate-cysteine ligase activity"/>
    <property type="evidence" value="ECO:0007669"/>
    <property type="project" value="UniProtKB-EC"/>
</dbReference>
<sequence>MGKIGFTRNDYPTVGIELELGLVDAKTMALSSAYDRVSTALDDSVQGVKHELMQCVLEINTGVCETIDEAGADLEHKIRSVEAACDACDVRLWWGASHPFSLCLDQQVTENERYLGLVQLLQDMARRLITFGMHVHVGVDSGDKAVMICDRLMRHLPTLLAMSTSSPFWEGRVTGLQSYRSKVMEGLPTAGLPTLMRNWSEYVWLVNHMVDTGFINTIRELWWDVRPHHNFGTVEVRVYDMPGNLEHALALAAMTQSLVQSLSDEIDHGTYQHDCHPMMVRQNKWRAARYGVDAELVDSFTYLPRPVSTAVKQLTNVLMPTAKRLNCDHWLAKCEQLARAQSCANKQLAIFEEAGDLVEVVRRLTAESRISEK</sequence>
<keyword evidence="3 4" id="KW-0067">ATP-binding</keyword>
<evidence type="ECO:0000256" key="3">
    <source>
        <dbReference type="ARBA" id="ARBA00022840"/>
    </source>
</evidence>
<dbReference type="InterPro" id="IPR006336">
    <property type="entry name" value="GCS2"/>
</dbReference>
<comment type="caution">
    <text evidence="5">The sequence shown here is derived from an EMBL/GenBank/DDBJ whole genome shotgun (WGS) entry which is preliminary data.</text>
</comment>
<dbReference type="GO" id="GO:0042398">
    <property type="term" value="P:modified amino acid biosynthetic process"/>
    <property type="evidence" value="ECO:0007669"/>
    <property type="project" value="InterPro"/>
</dbReference>
<evidence type="ECO:0000256" key="4">
    <source>
        <dbReference type="HAMAP-Rule" id="MF_01609"/>
    </source>
</evidence>
<dbReference type="PANTHER" id="PTHR36510:SF1">
    <property type="entry name" value="GLUTAMATE--CYSTEINE LIGASE 2-RELATED"/>
    <property type="match status" value="1"/>
</dbReference>
<evidence type="ECO:0000256" key="1">
    <source>
        <dbReference type="ARBA" id="ARBA00022598"/>
    </source>
</evidence>
<dbReference type="InterPro" id="IPR011793">
    <property type="entry name" value="YbdK"/>
</dbReference>
<gene>
    <name evidence="5" type="ORF">NG895_00155</name>
</gene>
<dbReference type="SUPFAM" id="SSF55931">
    <property type="entry name" value="Glutamine synthetase/guanido kinase"/>
    <property type="match status" value="1"/>
</dbReference>
<organism evidence="5 6">
    <name type="scientific">Aeoliella straminimaris</name>
    <dbReference type="NCBI Taxonomy" id="2954799"/>
    <lineage>
        <taxon>Bacteria</taxon>
        <taxon>Pseudomonadati</taxon>
        <taxon>Planctomycetota</taxon>
        <taxon>Planctomycetia</taxon>
        <taxon>Pirellulales</taxon>
        <taxon>Lacipirellulaceae</taxon>
        <taxon>Aeoliella</taxon>
    </lineage>
</organism>
<evidence type="ECO:0000256" key="2">
    <source>
        <dbReference type="ARBA" id="ARBA00022741"/>
    </source>
</evidence>
<proteinExistence type="inferred from homology"/>
<dbReference type="GO" id="GO:0005524">
    <property type="term" value="F:ATP binding"/>
    <property type="evidence" value="ECO:0007669"/>
    <property type="project" value="UniProtKB-KW"/>
</dbReference>
<dbReference type="EC" id="6.3.2.2" evidence="4"/>
<dbReference type="PANTHER" id="PTHR36510">
    <property type="entry name" value="GLUTAMATE--CYSTEINE LIGASE 2-RELATED"/>
    <property type="match status" value="1"/>
</dbReference>
<keyword evidence="6" id="KW-1185">Reference proteome</keyword>
<name>A0A9X2F4Z6_9BACT</name>
<keyword evidence="2 4" id="KW-0547">Nucleotide-binding</keyword>
<dbReference type="Gene3D" id="3.30.590.20">
    <property type="match status" value="1"/>
</dbReference>
<comment type="function">
    <text evidence="4">ATP-dependent carboxylate-amine ligase which exhibits weak glutamate--cysteine ligase activity.</text>
</comment>
<protein>
    <recommendedName>
        <fullName evidence="4">Putative glutamate--cysteine ligase 2</fullName>
        <ecNumber evidence="4">6.3.2.2</ecNumber>
    </recommendedName>
    <alternativeName>
        <fullName evidence="4">Gamma-glutamylcysteine synthetase 2</fullName>
        <shortName evidence="4">GCS 2</shortName>
        <shortName evidence="4">Gamma-GCS 2</shortName>
    </alternativeName>
</protein>
<comment type="catalytic activity">
    <reaction evidence="4">
        <text>L-cysteine + L-glutamate + ATP = gamma-L-glutamyl-L-cysteine + ADP + phosphate + H(+)</text>
        <dbReference type="Rhea" id="RHEA:13285"/>
        <dbReference type="ChEBI" id="CHEBI:15378"/>
        <dbReference type="ChEBI" id="CHEBI:29985"/>
        <dbReference type="ChEBI" id="CHEBI:30616"/>
        <dbReference type="ChEBI" id="CHEBI:35235"/>
        <dbReference type="ChEBI" id="CHEBI:43474"/>
        <dbReference type="ChEBI" id="CHEBI:58173"/>
        <dbReference type="ChEBI" id="CHEBI:456216"/>
        <dbReference type="EC" id="6.3.2.2"/>
    </reaction>
</comment>
<dbReference type="EMBL" id="JAMXLR010000003">
    <property type="protein sequence ID" value="MCO6042305.1"/>
    <property type="molecule type" value="Genomic_DNA"/>
</dbReference>
<comment type="similarity">
    <text evidence="4">Belongs to the glutamate--cysteine ligase type 2 family. YbdK subfamily.</text>
</comment>
<dbReference type="HAMAP" id="MF_01609">
    <property type="entry name" value="Glu_cys_ligase_2"/>
    <property type="match status" value="1"/>
</dbReference>
<dbReference type="InterPro" id="IPR050141">
    <property type="entry name" value="GCL_type2/YbdK_subfam"/>
</dbReference>
<dbReference type="RefSeq" id="WP_252850407.1">
    <property type="nucleotide sequence ID" value="NZ_JAMXLR010000003.1"/>
</dbReference>